<protein>
    <submittedName>
        <fullName evidence="1">Uncharacterized protein</fullName>
    </submittedName>
</protein>
<gene>
    <name evidence="1" type="ORF">FRX31_013327</name>
</gene>
<evidence type="ECO:0000313" key="1">
    <source>
        <dbReference type="EMBL" id="KAF5197084.1"/>
    </source>
</evidence>
<dbReference type="EMBL" id="JABWDY010015119">
    <property type="protein sequence ID" value="KAF5197084.1"/>
    <property type="molecule type" value="Genomic_DNA"/>
</dbReference>
<dbReference type="Proteomes" id="UP000554482">
    <property type="component" value="Unassembled WGS sequence"/>
</dbReference>
<reference evidence="1 2" key="1">
    <citation type="submission" date="2020-06" db="EMBL/GenBank/DDBJ databases">
        <title>Transcriptomic and genomic resources for Thalictrum thalictroides and T. hernandezii: Facilitating candidate gene discovery in an emerging model plant lineage.</title>
        <authorList>
            <person name="Arias T."/>
            <person name="Riano-Pachon D.M."/>
            <person name="Di Stilio V.S."/>
        </authorList>
    </citation>
    <scope>NUCLEOTIDE SEQUENCE [LARGE SCALE GENOMIC DNA]</scope>
    <source>
        <strain evidence="2">cv. WT478/WT964</strain>
        <tissue evidence="1">Leaves</tissue>
    </source>
</reference>
<organism evidence="1 2">
    <name type="scientific">Thalictrum thalictroides</name>
    <name type="common">Rue-anemone</name>
    <name type="synonym">Anemone thalictroides</name>
    <dbReference type="NCBI Taxonomy" id="46969"/>
    <lineage>
        <taxon>Eukaryota</taxon>
        <taxon>Viridiplantae</taxon>
        <taxon>Streptophyta</taxon>
        <taxon>Embryophyta</taxon>
        <taxon>Tracheophyta</taxon>
        <taxon>Spermatophyta</taxon>
        <taxon>Magnoliopsida</taxon>
        <taxon>Ranunculales</taxon>
        <taxon>Ranunculaceae</taxon>
        <taxon>Thalictroideae</taxon>
        <taxon>Thalictrum</taxon>
    </lineage>
</organism>
<evidence type="ECO:0000313" key="2">
    <source>
        <dbReference type="Proteomes" id="UP000554482"/>
    </source>
</evidence>
<accession>A0A7J6WI40</accession>
<keyword evidence="2" id="KW-1185">Reference proteome</keyword>
<sequence length="106" mass="12198">MSPYLPRIEDLHIFKFSTFSHNRGFCISGIIQKNKGSYIKTLALTIQKTLCLRIPILRSFQPNDLEGLQKSSFRIESILQIGKKGCTRKTHIVEGWHGIDNIIIVW</sequence>
<dbReference type="AlphaFoldDB" id="A0A7J6WI40"/>
<proteinExistence type="predicted"/>
<comment type="caution">
    <text evidence="1">The sequence shown here is derived from an EMBL/GenBank/DDBJ whole genome shotgun (WGS) entry which is preliminary data.</text>
</comment>
<name>A0A7J6WI40_THATH</name>